<dbReference type="Gene3D" id="1.10.45.10">
    <property type="entry name" value="Vanillyl-alcohol Oxidase, Chain A, domain 4"/>
    <property type="match status" value="1"/>
</dbReference>
<feature type="compositionally biased region" description="Basic and acidic residues" evidence="8">
    <location>
        <begin position="13"/>
        <end position="23"/>
    </location>
</feature>
<protein>
    <submittedName>
        <fullName evidence="10">FAD-binding oxidoreductase</fullName>
    </submittedName>
</protein>
<evidence type="ECO:0000259" key="9">
    <source>
        <dbReference type="PROSITE" id="PS51387"/>
    </source>
</evidence>
<feature type="domain" description="FAD-binding PCMH-type" evidence="9">
    <location>
        <begin position="68"/>
        <end position="246"/>
    </location>
</feature>
<dbReference type="InterPro" id="IPR016164">
    <property type="entry name" value="FAD-linked_Oxase-like_C"/>
</dbReference>
<dbReference type="PANTHER" id="PTHR46568">
    <property type="entry name" value="ALKYLDIHYDROXYACETONEPHOSPHATE SYNTHASE, PEROXISOMAL"/>
    <property type="match status" value="1"/>
</dbReference>
<dbReference type="Proteomes" id="UP000265882">
    <property type="component" value="Unassembled WGS sequence"/>
</dbReference>
<reference evidence="10 11" key="1">
    <citation type="journal article" date="2017" name="ISME J.">
        <title>Energy and carbon metabolisms in a deep terrestrial subsurface fluid microbial community.</title>
        <authorList>
            <person name="Momper L."/>
            <person name="Jungbluth S.P."/>
            <person name="Lee M.D."/>
            <person name="Amend J.P."/>
        </authorList>
    </citation>
    <scope>NUCLEOTIDE SEQUENCE [LARGE SCALE GENOMIC DNA]</scope>
    <source>
        <strain evidence="10">SURF_5</strain>
    </source>
</reference>
<feature type="site" description="Important for enzyme activity" evidence="7">
    <location>
        <position position="281"/>
    </location>
</feature>
<dbReference type="EMBL" id="QZKU01000098">
    <property type="protein sequence ID" value="RJP18704.1"/>
    <property type="molecule type" value="Genomic_DNA"/>
</dbReference>
<evidence type="ECO:0000256" key="3">
    <source>
        <dbReference type="ARBA" id="ARBA00022630"/>
    </source>
</evidence>
<comment type="caution">
    <text evidence="10">The sequence shown here is derived from an EMBL/GenBank/DDBJ whole genome shotgun (WGS) entry which is preliminary data.</text>
</comment>
<keyword evidence="4 6" id="KW-0274">FAD</keyword>
<dbReference type="PANTHER" id="PTHR46568:SF1">
    <property type="entry name" value="ALKYLDIHYDROXYACETONEPHOSPHATE SYNTHASE, PEROXISOMAL"/>
    <property type="match status" value="1"/>
</dbReference>
<evidence type="ECO:0000256" key="5">
    <source>
        <dbReference type="PIRSR" id="PIRSR625650-1"/>
    </source>
</evidence>
<accession>A0A3A4NSB9</accession>
<dbReference type="Gene3D" id="3.40.462.40">
    <property type="entry name" value="FAD-linked oxidase, cap domain/gating helix"/>
    <property type="match status" value="1"/>
</dbReference>
<comment type="similarity">
    <text evidence="2">Belongs to the FAD-binding oxidoreductase/transferase type 4 family.</text>
</comment>
<feature type="active site" description="Proton donor/acceptor" evidence="5">
    <location>
        <position position="408"/>
    </location>
</feature>
<dbReference type="Gene3D" id="3.30.465.10">
    <property type="match status" value="1"/>
</dbReference>
<dbReference type="InterPro" id="IPR004113">
    <property type="entry name" value="FAD-bd_oxidored_4_C"/>
</dbReference>
<keyword evidence="3" id="KW-0285">Flavoprotein</keyword>
<dbReference type="SUPFAM" id="SSF56176">
    <property type="entry name" value="FAD-binding/transporter-associated domain-like"/>
    <property type="match status" value="1"/>
</dbReference>
<dbReference type="InterPro" id="IPR016169">
    <property type="entry name" value="FAD-bd_PCMH_sub2"/>
</dbReference>
<evidence type="ECO:0000256" key="1">
    <source>
        <dbReference type="ARBA" id="ARBA00001974"/>
    </source>
</evidence>
<evidence type="ECO:0000313" key="11">
    <source>
        <dbReference type="Proteomes" id="UP000265882"/>
    </source>
</evidence>
<organism evidence="10 11">
    <name type="scientific">Abyssobacteria bacterium (strain SURF_5)</name>
    <dbReference type="NCBI Taxonomy" id="2093360"/>
    <lineage>
        <taxon>Bacteria</taxon>
        <taxon>Pseudomonadati</taxon>
        <taxon>Candidatus Hydrogenedentota</taxon>
        <taxon>Candidatus Abyssobacteria</taxon>
    </lineage>
</organism>
<dbReference type="InterPro" id="IPR025650">
    <property type="entry name" value="Alkyl-DHAP_Synthase"/>
</dbReference>
<evidence type="ECO:0000256" key="8">
    <source>
        <dbReference type="SAM" id="MobiDB-lite"/>
    </source>
</evidence>
<evidence type="ECO:0000256" key="2">
    <source>
        <dbReference type="ARBA" id="ARBA00008000"/>
    </source>
</evidence>
<dbReference type="FunFam" id="1.10.45.10:FF:000001">
    <property type="entry name" value="D-lactate dehydrogenase mitochondrial"/>
    <property type="match status" value="1"/>
</dbReference>
<evidence type="ECO:0000256" key="7">
    <source>
        <dbReference type="PIRSR" id="PIRSR625650-4"/>
    </source>
</evidence>
<dbReference type="SUPFAM" id="SSF55103">
    <property type="entry name" value="FAD-linked oxidases, C-terminal domain"/>
    <property type="match status" value="1"/>
</dbReference>
<dbReference type="Pfam" id="PF01565">
    <property type="entry name" value="FAD_binding_4"/>
    <property type="match status" value="1"/>
</dbReference>
<dbReference type="InterPro" id="IPR016166">
    <property type="entry name" value="FAD-bd_PCMH"/>
</dbReference>
<evidence type="ECO:0000313" key="10">
    <source>
        <dbReference type="EMBL" id="RJP18704.1"/>
    </source>
</evidence>
<feature type="binding site" evidence="6">
    <location>
        <begin position="230"/>
        <end position="236"/>
    </location>
    <ligand>
        <name>FAD</name>
        <dbReference type="ChEBI" id="CHEBI:57692"/>
    </ligand>
</feature>
<dbReference type="InterPro" id="IPR006094">
    <property type="entry name" value="Oxid_FAD_bind_N"/>
</dbReference>
<name>A0A3A4NSB9_ABYX5</name>
<gene>
    <name evidence="10" type="ORF">C4520_14005</name>
</gene>
<sequence length="491" mass="53661">MSKSACGRAEGSCGDREPMKERQMPSSIIEKLKQEVGAGKVITNSQLLNDRRHDYWVLSQLEDLQDRGAPRPACIVQPTETKDVISVVNACRETSTPLVPFGLGSGVCGGIKVDPATVLLDMSSMNRVLRIDVDNLLATFEAGLRGADAEAALAKRGLMLGHYPQSMDVSSVGGWVATRSAGQFSTAYGNIEDILLGLEVVLPNGKVLETRLTPRASTGPDLRQLFLGSEGTLGVITSVTFSVRWQPEKRDYSVYYLPNMDAGFDLQRAIIQSGWTPPVMRQYDTSEAWRLFPDQAKGDGALLLLVHEGPAARVETEKAACAALAAEAHGEAGPVAAGEKWMAERNEVPTFESFLKKGVILDTIEIAATWDRIRPIYRDVVASLSEVENILNASAHSSHAYRSGINLYFTFAARPDDSKDMARTYEECWRRTLEATAANGGGISHHHGIGRLRRDWMRRELGATGVELLRSIKHALDPTNFMNPGVLIPNE</sequence>
<proteinExistence type="inferred from homology"/>
<dbReference type="InterPro" id="IPR036318">
    <property type="entry name" value="FAD-bd_PCMH-like_sf"/>
</dbReference>
<dbReference type="GO" id="GO:0008610">
    <property type="term" value="P:lipid biosynthetic process"/>
    <property type="evidence" value="ECO:0007669"/>
    <property type="project" value="InterPro"/>
</dbReference>
<dbReference type="AlphaFoldDB" id="A0A3A4NSB9"/>
<evidence type="ECO:0000256" key="4">
    <source>
        <dbReference type="ARBA" id="ARBA00022827"/>
    </source>
</evidence>
<comment type="cofactor">
    <cofactor evidence="1 6">
        <name>FAD</name>
        <dbReference type="ChEBI" id="CHEBI:57692"/>
    </cofactor>
</comment>
<feature type="region of interest" description="Disordered" evidence="8">
    <location>
        <begin position="1"/>
        <end position="24"/>
    </location>
</feature>
<dbReference type="GO" id="GO:0071949">
    <property type="term" value="F:FAD binding"/>
    <property type="evidence" value="ECO:0007669"/>
    <property type="project" value="InterPro"/>
</dbReference>
<evidence type="ECO:0000256" key="6">
    <source>
        <dbReference type="PIRSR" id="PIRSR625650-3"/>
    </source>
</evidence>
<dbReference type="GO" id="GO:0008609">
    <property type="term" value="F:alkylglycerone-phosphate synthase activity"/>
    <property type="evidence" value="ECO:0007669"/>
    <property type="project" value="InterPro"/>
</dbReference>
<dbReference type="PROSITE" id="PS51387">
    <property type="entry name" value="FAD_PCMH"/>
    <property type="match status" value="1"/>
</dbReference>
<dbReference type="Pfam" id="PF02913">
    <property type="entry name" value="FAD-oxidase_C"/>
    <property type="match status" value="1"/>
</dbReference>
<dbReference type="InterPro" id="IPR016171">
    <property type="entry name" value="Vanillyl_alc_oxidase_C-sub2"/>
</dbReference>